<dbReference type="AlphaFoldDB" id="A0A0W8DTJ0"/>
<comment type="caution">
    <text evidence="1">The sequence shown here is derived from an EMBL/GenBank/DDBJ whole genome shotgun (WGS) entry which is preliminary data.</text>
</comment>
<sequence>MKQPKPPPSLLDVELVRAVRRVVGPAPRPADYVEALQLFAEPLSAIPLPVQCDVDTAQAFRDASREEIMLNGVRFVGDHRIEAFVAAVKRIVGAHVGGDEHPDRALLVADRIMRGCSRTLSGADSFFATHELFASPEVLVTSLTSSVVAVYRAHVGRPNGCIAFRALWAGPPKLQRKIKPRGDAAVPLDVTLGRDFQDHRFKCRIKCVNLFGLYANEDIERLLRSDRQELDPPLVAMDAIIVERIDLTADKSSRRLTIRSPDCNKTPTKFDLELRELF</sequence>
<name>A0A0W8DTJ0_PHYNI</name>
<dbReference type="Proteomes" id="UP000054636">
    <property type="component" value="Unassembled WGS sequence"/>
</dbReference>
<reference evidence="1 2" key="1">
    <citation type="submission" date="2015-11" db="EMBL/GenBank/DDBJ databases">
        <title>Genomes and virulence difference between two physiological races of Phytophthora nicotianae.</title>
        <authorList>
            <person name="Liu H."/>
            <person name="Ma X."/>
            <person name="Yu H."/>
            <person name="Fang D."/>
            <person name="Li Y."/>
            <person name="Wang X."/>
            <person name="Wang W."/>
            <person name="Dong Y."/>
            <person name="Xiao B."/>
        </authorList>
    </citation>
    <scope>NUCLEOTIDE SEQUENCE [LARGE SCALE GENOMIC DNA]</scope>
    <source>
        <strain evidence="2">race 1</strain>
    </source>
</reference>
<organism evidence="1 2">
    <name type="scientific">Phytophthora nicotianae</name>
    <name type="common">Potato buckeye rot agent</name>
    <name type="synonym">Phytophthora parasitica</name>
    <dbReference type="NCBI Taxonomy" id="4792"/>
    <lineage>
        <taxon>Eukaryota</taxon>
        <taxon>Sar</taxon>
        <taxon>Stramenopiles</taxon>
        <taxon>Oomycota</taxon>
        <taxon>Peronosporomycetes</taxon>
        <taxon>Peronosporales</taxon>
        <taxon>Peronosporaceae</taxon>
        <taxon>Phytophthora</taxon>
    </lineage>
</organism>
<keyword evidence="1" id="KW-0808">Transferase</keyword>
<evidence type="ECO:0000313" key="2">
    <source>
        <dbReference type="Proteomes" id="UP000054636"/>
    </source>
</evidence>
<evidence type="ECO:0000313" key="1">
    <source>
        <dbReference type="EMBL" id="KUF99600.1"/>
    </source>
</evidence>
<dbReference type="EMBL" id="LNFP01000022">
    <property type="protein sequence ID" value="KUF99600.1"/>
    <property type="molecule type" value="Genomic_DNA"/>
</dbReference>
<proteinExistence type="predicted"/>
<dbReference type="GO" id="GO:0016746">
    <property type="term" value="F:acyltransferase activity"/>
    <property type="evidence" value="ECO:0007669"/>
    <property type="project" value="UniProtKB-KW"/>
</dbReference>
<keyword evidence="1" id="KW-0012">Acyltransferase</keyword>
<protein>
    <submittedName>
        <fullName evidence="1">Lysophospholipid acyltransferase</fullName>
    </submittedName>
</protein>
<gene>
    <name evidence="1" type="ORF">AM588_10009873</name>
</gene>
<accession>A0A0W8DTJ0</accession>